<evidence type="ECO:0000256" key="2">
    <source>
        <dbReference type="ARBA" id="ARBA00007885"/>
    </source>
</evidence>
<evidence type="ECO:0000256" key="8">
    <source>
        <dbReference type="ARBA" id="ARBA00022833"/>
    </source>
</evidence>
<keyword evidence="9 14" id="KW-1133">Transmembrane helix</keyword>
<dbReference type="AlphaFoldDB" id="A0A3P8WDK4"/>
<feature type="chain" id="PRO_5043433698" description="Prolactin receptor" evidence="15">
    <location>
        <begin position="20"/>
        <end position="430"/>
    </location>
</feature>
<evidence type="ECO:0000256" key="11">
    <source>
        <dbReference type="ARBA" id="ARBA00023157"/>
    </source>
</evidence>
<dbReference type="PANTHER" id="PTHR23037:SF28">
    <property type="entry name" value="ERYTHROPOIETIN RECEPTOR"/>
    <property type="match status" value="1"/>
</dbReference>
<dbReference type="InParanoid" id="A0A3P8WDK4"/>
<dbReference type="SUPFAM" id="SSF49265">
    <property type="entry name" value="Fibronectin type III"/>
    <property type="match status" value="2"/>
</dbReference>
<keyword evidence="12" id="KW-0675">Receptor</keyword>
<dbReference type="FunFam" id="2.60.40.10:FF:000287">
    <property type="entry name" value="Prolactin receptor"/>
    <property type="match status" value="1"/>
</dbReference>
<dbReference type="FunFam" id="2.60.40.10:FF:000358">
    <property type="entry name" value="Prolactin receptor"/>
    <property type="match status" value="1"/>
</dbReference>
<keyword evidence="6 15" id="KW-0732">Signal</keyword>
<comment type="subcellular location">
    <subcellularLocation>
        <location evidence="1">Membrane</location>
        <topology evidence="1">Single-pass type I membrane protein</topology>
    </subcellularLocation>
</comment>
<dbReference type="STRING" id="244447.ENSCSEP00000024774"/>
<evidence type="ECO:0000313" key="18">
    <source>
        <dbReference type="Proteomes" id="UP000265120"/>
    </source>
</evidence>
<dbReference type="PANTHER" id="PTHR23037">
    <property type="entry name" value="CYTOKINE RECEPTOR"/>
    <property type="match status" value="1"/>
</dbReference>
<keyword evidence="8" id="KW-0862">Zinc</keyword>
<accession>A0A3P8WDK4</accession>
<evidence type="ECO:0000256" key="5">
    <source>
        <dbReference type="ARBA" id="ARBA00022723"/>
    </source>
</evidence>
<evidence type="ECO:0000256" key="12">
    <source>
        <dbReference type="ARBA" id="ARBA00023170"/>
    </source>
</evidence>
<reference evidence="17" key="3">
    <citation type="submission" date="2025-09" db="UniProtKB">
        <authorList>
            <consortium name="Ensembl"/>
        </authorList>
    </citation>
    <scope>IDENTIFICATION</scope>
</reference>
<dbReference type="OMA" id="GMSSECK"/>
<protein>
    <recommendedName>
        <fullName evidence="3">Prolactin receptor</fullName>
    </recommendedName>
</protein>
<dbReference type="Pfam" id="PF09067">
    <property type="entry name" value="EpoR_lig-bind"/>
    <property type="match status" value="1"/>
</dbReference>
<evidence type="ECO:0000256" key="14">
    <source>
        <dbReference type="SAM" id="Phobius"/>
    </source>
</evidence>
<keyword evidence="11" id="KW-1015">Disulfide bond</keyword>
<dbReference type="GO" id="GO:0009897">
    <property type="term" value="C:external side of plasma membrane"/>
    <property type="evidence" value="ECO:0007669"/>
    <property type="project" value="TreeGrafter"/>
</dbReference>
<keyword evidence="7" id="KW-0677">Repeat</keyword>
<evidence type="ECO:0000256" key="15">
    <source>
        <dbReference type="SAM" id="SignalP"/>
    </source>
</evidence>
<dbReference type="PROSITE" id="PS50853">
    <property type="entry name" value="FN3"/>
    <property type="match status" value="1"/>
</dbReference>
<evidence type="ECO:0000259" key="16">
    <source>
        <dbReference type="PROSITE" id="PS50853"/>
    </source>
</evidence>
<dbReference type="Ensembl" id="ENSCSET00000025106.1">
    <property type="protein sequence ID" value="ENSCSEP00000024774.1"/>
    <property type="gene ID" value="ENSCSEG00000015822.1"/>
</dbReference>
<dbReference type="Gene3D" id="2.60.40.10">
    <property type="entry name" value="Immunoglobulins"/>
    <property type="match status" value="2"/>
</dbReference>
<evidence type="ECO:0000256" key="6">
    <source>
        <dbReference type="ARBA" id="ARBA00022729"/>
    </source>
</evidence>
<proteinExistence type="inferred from homology"/>
<evidence type="ECO:0000256" key="13">
    <source>
        <dbReference type="ARBA" id="ARBA00023180"/>
    </source>
</evidence>
<feature type="transmembrane region" description="Helical" evidence="14">
    <location>
        <begin position="222"/>
        <end position="242"/>
    </location>
</feature>
<reference evidence="17" key="2">
    <citation type="submission" date="2025-08" db="UniProtKB">
        <authorList>
            <consortium name="Ensembl"/>
        </authorList>
    </citation>
    <scope>IDENTIFICATION</scope>
</reference>
<keyword evidence="13" id="KW-0325">Glycoprotein</keyword>
<dbReference type="GO" id="GO:0004896">
    <property type="term" value="F:cytokine receptor activity"/>
    <property type="evidence" value="ECO:0007669"/>
    <property type="project" value="TreeGrafter"/>
</dbReference>
<feature type="domain" description="Fibronectin type-III" evidence="16">
    <location>
        <begin position="115"/>
        <end position="214"/>
    </location>
</feature>
<sequence length="430" mass="48608">MWQRLVSLLLLMITTTATSGSLPGKPVLLGCRSPDKETFTCWWEPGFDGGLPTTHRMFYRKDQLEGILDNTCFFDRNHTSIWVDYFLTVVATNAMGNATSNTFKMDVMEIVKPNPPENISVQVLRHDEHEHLSINWHPPQNTDTGSGWVTIKYEVRVKDESSDDWKIYTSGTQIQFNLYTVSPGVSYQIQVRCRLDHSSWSEWSNALSVRISSYPQREKASWIPVLCLSTVPVLTALCVLVIKRRNVKMCLLPPVPGPKIKGIDVQHLKRGLTDNISSALNVNHNFPPVVAWKDENEDLLIISDDDAPIDLPTFPKHKNNLDIRCELLVKVKPNLLEDRHLCPAVTSSNSYVVDVSKKQDNTLPEDYSRVKEVAGDNSVLLQRQSAASVSYTDLNNEKPQRFKHVADKGKYCPELMGSDYVESMPSPPTI</sequence>
<dbReference type="InterPro" id="IPR036116">
    <property type="entry name" value="FN3_sf"/>
</dbReference>
<evidence type="ECO:0000256" key="10">
    <source>
        <dbReference type="ARBA" id="ARBA00023136"/>
    </source>
</evidence>
<dbReference type="CDD" id="cd00063">
    <property type="entry name" value="FN3"/>
    <property type="match status" value="1"/>
</dbReference>
<keyword evidence="18" id="KW-1185">Reference proteome</keyword>
<evidence type="ECO:0000256" key="4">
    <source>
        <dbReference type="ARBA" id="ARBA00022692"/>
    </source>
</evidence>
<dbReference type="SMART" id="SM00060">
    <property type="entry name" value="FN3"/>
    <property type="match status" value="2"/>
</dbReference>
<dbReference type="GO" id="GO:0046872">
    <property type="term" value="F:metal ion binding"/>
    <property type="evidence" value="ECO:0007669"/>
    <property type="project" value="UniProtKB-KW"/>
</dbReference>
<dbReference type="InterPro" id="IPR013783">
    <property type="entry name" value="Ig-like_fold"/>
</dbReference>
<evidence type="ECO:0000256" key="9">
    <source>
        <dbReference type="ARBA" id="ARBA00022989"/>
    </source>
</evidence>
<name>A0A3P8WDK4_CYNSE</name>
<reference evidence="17 18" key="1">
    <citation type="journal article" date="2014" name="Nat. Genet.">
        <title>Whole-genome sequence of a flatfish provides insights into ZW sex chromosome evolution and adaptation to a benthic lifestyle.</title>
        <authorList>
            <person name="Chen S."/>
            <person name="Zhang G."/>
            <person name="Shao C."/>
            <person name="Huang Q."/>
            <person name="Liu G."/>
            <person name="Zhang P."/>
            <person name="Song W."/>
            <person name="An N."/>
            <person name="Chalopin D."/>
            <person name="Volff J.N."/>
            <person name="Hong Y."/>
            <person name="Li Q."/>
            <person name="Sha Z."/>
            <person name="Zhou H."/>
            <person name="Xie M."/>
            <person name="Yu Q."/>
            <person name="Liu Y."/>
            <person name="Xiang H."/>
            <person name="Wang N."/>
            <person name="Wu K."/>
            <person name="Yang C."/>
            <person name="Zhou Q."/>
            <person name="Liao X."/>
            <person name="Yang L."/>
            <person name="Hu Q."/>
            <person name="Zhang J."/>
            <person name="Meng L."/>
            <person name="Jin L."/>
            <person name="Tian Y."/>
            <person name="Lian J."/>
            <person name="Yang J."/>
            <person name="Miao G."/>
            <person name="Liu S."/>
            <person name="Liang Z."/>
            <person name="Yan F."/>
            <person name="Li Y."/>
            <person name="Sun B."/>
            <person name="Zhang H."/>
            <person name="Zhang J."/>
            <person name="Zhu Y."/>
            <person name="Du M."/>
            <person name="Zhao Y."/>
            <person name="Schartl M."/>
            <person name="Tang Q."/>
            <person name="Wang J."/>
        </authorList>
    </citation>
    <scope>NUCLEOTIDE SEQUENCE</scope>
</reference>
<evidence type="ECO:0000256" key="3">
    <source>
        <dbReference type="ARBA" id="ARBA00019818"/>
    </source>
</evidence>
<keyword evidence="4 14" id="KW-0812">Transmembrane</keyword>
<dbReference type="GeneTree" id="ENSGT00940000154851"/>
<organism evidence="17 18">
    <name type="scientific">Cynoglossus semilaevis</name>
    <name type="common">Tongue sole</name>
    <dbReference type="NCBI Taxonomy" id="244447"/>
    <lineage>
        <taxon>Eukaryota</taxon>
        <taxon>Metazoa</taxon>
        <taxon>Chordata</taxon>
        <taxon>Craniata</taxon>
        <taxon>Vertebrata</taxon>
        <taxon>Euteleostomi</taxon>
        <taxon>Actinopterygii</taxon>
        <taxon>Neopterygii</taxon>
        <taxon>Teleostei</taxon>
        <taxon>Neoteleostei</taxon>
        <taxon>Acanthomorphata</taxon>
        <taxon>Carangaria</taxon>
        <taxon>Pleuronectiformes</taxon>
        <taxon>Pleuronectoidei</taxon>
        <taxon>Cynoglossidae</taxon>
        <taxon>Cynoglossinae</taxon>
        <taxon>Cynoglossus</taxon>
    </lineage>
</organism>
<feature type="signal peptide" evidence="15">
    <location>
        <begin position="1"/>
        <end position="19"/>
    </location>
</feature>
<comment type="similarity">
    <text evidence="2">Belongs to the type I cytokine receptor family. Type 1 subfamily.</text>
</comment>
<evidence type="ECO:0000256" key="1">
    <source>
        <dbReference type="ARBA" id="ARBA00004479"/>
    </source>
</evidence>
<dbReference type="InterPro" id="IPR003961">
    <property type="entry name" value="FN3_dom"/>
</dbReference>
<dbReference type="InterPro" id="IPR015152">
    <property type="entry name" value="Growth/epo_recpt_lig-bind"/>
</dbReference>
<keyword evidence="5" id="KW-0479">Metal-binding</keyword>
<dbReference type="Proteomes" id="UP000265120">
    <property type="component" value="Chromosome Z"/>
</dbReference>
<evidence type="ECO:0000313" key="17">
    <source>
        <dbReference type="Ensembl" id="ENSCSEP00000024774.1"/>
    </source>
</evidence>
<keyword evidence="10 14" id="KW-0472">Membrane</keyword>
<evidence type="ECO:0000256" key="7">
    <source>
        <dbReference type="ARBA" id="ARBA00022737"/>
    </source>
</evidence>